<accession>A0A512ISP2</accession>
<proteinExistence type="predicted"/>
<sequence>MIGFAGGAISALPVNRPLLKSAALVGVDIRHFLASKPREAQIVRTALFADVASGSLAAPQVVPFRLARAKDALDALAGRDRIGKVVVTS</sequence>
<gene>
    <name evidence="1" type="ORF">MHA02_31210</name>
</gene>
<name>A0A512ISP2_9HYPH</name>
<dbReference type="EMBL" id="BJZT01000034">
    <property type="protein sequence ID" value="GEP00734.1"/>
    <property type="molecule type" value="Genomic_DNA"/>
</dbReference>
<dbReference type="Proteomes" id="UP000321258">
    <property type="component" value="Unassembled WGS sequence"/>
</dbReference>
<reference evidence="1 2" key="1">
    <citation type="submission" date="2019-07" db="EMBL/GenBank/DDBJ databases">
        <title>Whole genome shotgun sequence of Methylobacterium haplocladii NBRC 107714.</title>
        <authorList>
            <person name="Hosoyama A."/>
            <person name="Uohara A."/>
            <person name="Ohji S."/>
            <person name="Ichikawa N."/>
        </authorList>
    </citation>
    <scope>NUCLEOTIDE SEQUENCE [LARGE SCALE GENOMIC DNA]</scope>
    <source>
        <strain evidence="1 2">NBRC 107714</strain>
    </source>
</reference>
<evidence type="ECO:0008006" key="3">
    <source>
        <dbReference type="Google" id="ProtNLM"/>
    </source>
</evidence>
<protein>
    <recommendedName>
        <fullName evidence="3">Alcohol dehydrogenase-like C-terminal domain-containing protein</fullName>
    </recommendedName>
</protein>
<keyword evidence="2" id="KW-1185">Reference proteome</keyword>
<dbReference type="Gene3D" id="3.90.180.10">
    <property type="entry name" value="Medium-chain alcohol dehydrogenases, catalytic domain"/>
    <property type="match status" value="1"/>
</dbReference>
<evidence type="ECO:0000313" key="2">
    <source>
        <dbReference type="Proteomes" id="UP000321258"/>
    </source>
</evidence>
<evidence type="ECO:0000313" key="1">
    <source>
        <dbReference type="EMBL" id="GEP00734.1"/>
    </source>
</evidence>
<organism evidence="1 2">
    <name type="scientific">Methylobacterium haplocladii</name>
    <dbReference type="NCBI Taxonomy" id="1176176"/>
    <lineage>
        <taxon>Bacteria</taxon>
        <taxon>Pseudomonadati</taxon>
        <taxon>Pseudomonadota</taxon>
        <taxon>Alphaproteobacteria</taxon>
        <taxon>Hyphomicrobiales</taxon>
        <taxon>Methylobacteriaceae</taxon>
        <taxon>Methylobacterium</taxon>
    </lineage>
</organism>
<dbReference type="RefSeq" id="WP_147080296.1">
    <property type="nucleotide sequence ID" value="NZ_BJZT01000034.1"/>
</dbReference>
<dbReference type="AlphaFoldDB" id="A0A512ISP2"/>
<comment type="caution">
    <text evidence="1">The sequence shown here is derived from an EMBL/GenBank/DDBJ whole genome shotgun (WGS) entry which is preliminary data.</text>
</comment>